<dbReference type="Pfam" id="PF21787">
    <property type="entry name" value="TNP-like_RNaseH_N"/>
    <property type="match status" value="1"/>
</dbReference>
<feature type="domain" description="Transposable element P transposase-like RNase H" evidence="1">
    <location>
        <begin position="19"/>
        <end position="84"/>
    </location>
</feature>
<dbReference type="Pfam" id="PF21788">
    <property type="entry name" value="TNP-like_GBD"/>
    <property type="match status" value="1"/>
</dbReference>
<feature type="domain" description="Transposable element P transposase-like GTP-binding insertion" evidence="2">
    <location>
        <begin position="110"/>
        <end position="181"/>
    </location>
</feature>
<name>A0A8J2PJZ0_9HEXA</name>
<evidence type="ECO:0000259" key="2">
    <source>
        <dbReference type="Pfam" id="PF21788"/>
    </source>
</evidence>
<evidence type="ECO:0000313" key="4">
    <source>
        <dbReference type="Proteomes" id="UP000708208"/>
    </source>
</evidence>
<reference evidence="3" key="1">
    <citation type="submission" date="2021-06" db="EMBL/GenBank/DDBJ databases">
        <authorList>
            <person name="Hodson N. C."/>
            <person name="Mongue J. A."/>
            <person name="Jaron S. K."/>
        </authorList>
    </citation>
    <scope>NUCLEOTIDE SEQUENCE</scope>
</reference>
<sequence length="200" mass="22734">MSLDSQHVLDPTFLKISSQSKVQVAMLRALCGSWKQPVFYQFNSNMTRTLLNEIIVKVEQAGFQVKAIVCDLGSENRAFFKELGITASSVSFPNPVNANTRVYVFADIPHCLKNIRNHLLDQGVLLPDKTLIDKSFLRNILQKNEQELKLCPKLSLSHLECSGAERMRVRPAAQLLSHHTACLSWKYHPENLMYGNFFEI</sequence>
<dbReference type="InterPro" id="IPR048366">
    <property type="entry name" value="TNP-like_GBD"/>
</dbReference>
<evidence type="ECO:0008006" key="5">
    <source>
        <dbReference type="Google" id="ProtNLM"/>
    </source>
</evidence>
<proteinExistence type="predicted"/>
<evidence type="ECO:0000259" key="1">
    <source>
        <dbReference type="Pfam" id="PF21787"/>
    </source>
</evidence>
<dbReference type="InterPro" id="IPR048365">
    <property type="entry name" value="TNP-like_RNaseH_N"/>
</dbReference>
<organism evidence="3 4">
    <name type="scientific">Allacma fusca</name>
    <dbReference type="NCBI Taxonomy" id="39272"/>
    <lineage>
        <taxon>Eukaryota</taxon>
        <taxon>Metazoa</taxon>
        <taxon>Ecdysozoa</taxon>
        <taxon>Arthropoda</taxon>
        <taxon>Hexapoda</taxon>
        <taxon>Collembola</taxon>
        <taxon>Symphypleona</taxon>
        <taxon>Sminthuridae</taxon>
        <taxon>Allacma</taxon>
    </lineage>
</organism>
<gene>
    <name evidence="3" type="ORF">AFUS01_LOCUS35745</name>
</gene>
<dbReference type="OrthoDB" id="6627680at2759"/>
<keyword evidence="4" id="KW-1185">Reference proteome</keyword>
<protein>
    <recommendedName>
        <fullName evidence="5">Transposable element P transposase</fullName>
    </recommendedName>
</protein>
<comment type="caution">
    <text evidence="3">The sequence shown here is derived from an EMBL/GenBank/DDBJ whole genome shotgun (WGS) entry which is preliminary data.</text>
</comment>
<dbReference type="Proteomes" id="UP000708208">
    <property type="component" value="Unassembled WGS sequence"/>
</dbReference>
<dbReference type="EMBL" id="CAJVCH010537061">
    <property type="protein sequence ID" value="CAG7825644.1"/>
    <property type="molecule type" value="Genomic_DNA"/>
</dbReference>
<dbReference type="AlphaFoldDB" id="A0A8J2PJZ0"/>
<accession>A0A8J2PJZ0</accession>
<evidence type="ECO:0000313" key="3">
    <source>
        <dbReference type="EMBL" id="CAG7825644.1"/>
    </source>
</evidence>
<feature type="non-terminal residue" evidence="3">
    <location>
        <position position="200"/>
    </location>
</feature>